<feature type="chain" id="PRO_5040329731" evidence="1">
    <location>
        <begin position="22"/>
        <end position="152"/>
    </location>
</feature>
<evidence type="ECO:0000256" key="1">
    <source>
        <dbReference type="SAM" id="SignalP"/>
    </source>
</evidence>
<gene>
    <name evidence="2" type="ORF">MNY72_11945</name>
</gene>
<name>A0A9Q8V2Q7_9GAMM</name>
<organism evidence="2 3">
    <name type="scientific">Moellerella wisconsensis</name>
    <dbReference type="NCBI Taxonomy" id="158849"/>
    <lineage>
        <taxon>Bacteria</taxon>
        <taxon>Pseudomonadati</taxon>
        <taxon>Pseudomonadota</taxon>
        <taxon>Gammaproteobacteria</taxon>
        <taxon>Enterobacterales</taxon>
        <taxon>Morganellaceae</taxon>
        <taxon>Moellerella</taxon>
    </lineage>
</organism>
<dbReference type="EMBL" id="CP093245">
    <property type="protein sequence ID" value="UNH30050.1"/>
    <property type="molecule type" value="Genomic_DNA"/>
</dbReference>
<accession>A0A9Q8V2Q7</accession>
<feature type="signal peptide" evidence="1">
    <location>
        <begin position="1"/>
        <end position="21"/>
    </location>
</feature>
<evidence type="ECO:0000313" key="2">
    <source>
        <dbReference type="EMBL" id="UNH30050.1"/>
    </source>
</evidence>
<protein>
    <submittedName>
        <fullName evidence="2">Uncharacterized protein</fullName>
    </submittedName>
</protein>
<keyword evidence="1" id="KW-0732">Signal</keyword>
<proteinExistence type="predicted"/>
<reference evidence="2" key="1">
    <citation type="submission" date="2022-03" db="EMBL/GenBank/DDBJ databases">
        <title>ESBL-producing Moellerella wisconsensis and Escherichia marmotae isolated from wild game meat.</title>
        <authorList>
            <person name="Biggel M."/>
        </authorList>
    </citation>
    <scope>NUCLEOTIDE SEQUENCE</scope>
    <source>
        <strain evidence="2">W51</strain>
    </source>
</reference>
<sequence>MKRILAVAAVVGCVLSFGSNARDLTQAEITAVENAVRDEMKDPDAAKFYHGDFPKTKTNSLYCGMVNGKNSYGGYTGKKLFSVFIIEKDEGGVGALSMDRNMESGESLSQNVISASCAGAGYPTKVKKIFVEKVNKKREKNGLPALTKAQIE</sequence>
<dbReference type="Proteomes" id="UP000829116">
    <property type="component" value="Chromosome"/>
</dbReference>
<dbReference type="AlphaFoldDB" id="A0A9Q8V2Q7"/>
<evidence type="ECO:0000313" key="3">
    <source>
        <dbReference type="Proteomes" id="UP000829116"/>
    </source>
</evidence>
<dbReference type="RefSeq" id="WP_241541899.1">
    <property type="nucleotide sequence ID" value="NZ_CAWQWN010000001.1"/>
</dbReference>